<gene>
    <name evidence="5" type="primary">metB</name>
    <name evidence="5" type="ORF">JTBM06_V1_10063</name>
</gene>
<evidence type="ECO:0000313" key="5">
    <source>
        <dbReference type="EMBL" id="VUX55344.1"/>
    </source>
</evidence>
<dbReference type="GO" id="GO:0019346">
    <property type="term" value="P:transsulfuration"/>
    <property type="evidence" value="ECO:0007669"/>
    <property type="project" value="InterPro"/>
</dbReference>
<dbReference type="GO" id="GO:0030170">
    <property type="term" value="F:pyridoxal phosphate binding"/>
    <property type="evidence" value="ECO:0007669"/>
    <property type="project" value="InterPro"/>
</dbReference>
<accession>A0A7D9H3W2</accession>
<dbReference type="GO" id="GO:0003962">
    <property type="term" value="F:cystathionine gamma-synthase activity"/>
    <property type="evidence" value="ECO:0007669"/>
    <property type="project" value="UniProtKB-EC"/>
</dbReference>
<dbReference type="InterPro" id="IPR015422">
    <property type="entry name" value="PyrdxlP-dep_Trfase_small"/>
</dbReference>
<proteinExistence type="inferred from homology"/>
<dbReference type="GO" id="GO:0016846">
    <property type="term" value="F:carbon-sulfur lyase activity"/>
    <property type="evidence" value="ECO:0007669"/>
    <property type="project" value="TreeGrafter"/>
</dbReference>
<dbReference type="SUPFAM" id="SSF53383">
    <property type="entry name" value="PLP-dependent transferases"/>
    <property type="match status" value="1"/>
</dbReference>
<comment type="cofactor">
    <cofactor evidence="1 4">
        <name>pyridoxal 5'-phosphate</name>
        <dbReference type="ChEBI" id="CHEBI:597326"/>
    </cofactor>
</comment>
<dbReference type="Gene3D" id="3.90.1150.10">
    <property type="entry name" value="Aspartate Aminotransferase, domain 1"/>
    <property type="match status" value="1"/>
</dbReference>
<dbReference type="CDD" id="cd00614">
    <property type="entry name" value="CGS_like"/>
    <property type="match status" value="1"/>
</dbReference>
<protein>
    <submittedName>
        <fullName evidence="5">Cystathionine gamma-synthase</fullName>
        <ecNumber evidence="5">2.5.1.48</ecNumber>
    </submittedName>
</protein>
<dbReference type="PROSITE" id="PS00868">
    <property type="entry name" value="CYS_MET_METAB_PP"/>
    <property type="match status" value="1"/>
</dbReference>
<dbReference type="InterPro" id="IPR015424">
    <property type="entry name" value="PyrdxlP-dep_Trfase"/>
</dbReference>
<dbReference type="PIRSF" id="PIRSF001434">
    <property type="entry name" value="CGS"/>
    <property type="match status" value="1"/>
</dbReference>
<dbReference type="EC" id="2.5.1.48" evidence="5"/>
<keyword evidence="5" id="KW-0808">Transferase</keyword>
<dbReference type="InterPro" id="IPR054542">
    <property type="entry name" value="Cys_met_metab_PP"/>
</dbReference>
<dbReference type="PANTHER" id="PTHR11808:SF35">
    <property type="entry name" value="CYSTATHIONINE GAMMA-SYNTHASE (AFU_ORTHOLOGUE AFUA_7G01590)"/>
    <property type="match status" value="1"/>
</dbReference>
<evidence type="ECO:0000256" key="1">
    <source>
        <dbReference type="ARBA" id="ARBA00001933"/>
    </source>
</evidence>
<evidence type="ECO:0000256" key="3">
    <source>
        <dbReference type="PIRSR" id="PIRSR001434-2"/>
    </source>
</evidence>
<dbReference type="PANTHER" id="PTHR11808">
    <property type="entry name" value="TRANS-SULFURATION ENZYME FAMILY MEMBER"/>
    <property type="match status" value="1"/>
</dbReference>
<dbReference type="InterPro" id="IPR000277">
    <property type="entry name" value="Cys/Met-Metab_PyrdxlP-dep_enz"/>
</dbReference>
<reference evidence="5" key="1">
    <citation type="submission" date="2019-07" db="EMBL/GenBank/DDBJ databases">
        <authorList>
            <person name="Weber M."/>
            <person name="Kostadinov I."/>
            <person name="Kostadinov D I."/>
        </authorList>
    </citation>
    <scope>NUCLEOTIDE SEQUENCE</scope>
    <source>
        <strain evidence="5">Gfbio:sag-sample-m06:053724c1-46a9-4a36-b237-ea2bf867836b</strain>
    </source>
</reference>
<dbReference type="Pfam" id="PF01053">
    <property type="entry name" value="Cys_Met_Meta_PP"/>
    <property type="match status" value="1"/>
</dbReference>
<dbReference type="GO" id="GO:0005737">
    <property type="term" value="C:cytoplasm"/>
    <property type="evidence" value="ECO:0007669"/>
    <property type="project" value="TreeGrafter"/>
</dbReference>
<dbReference type="AlphaFoldDB" id="A0A7D9H3W2"/>
<evidence type="ECO:0000256" key="2">
    <source>
        <dbReference type="ARBA" id="ARBA00022898"/>
    </source>
</evidence>
<organism evidence="5">
    <name type="scientific">uncultured Woeseiaceae bacterium</name>
    <dbReference type="NCBI Taxonomy" id="1983305"/>
    <lineage>
        <taxon>Bacteria</taxon>
        <taxon>Pseudomonadati</taxon>
        <taxon>Pseudomonadota</taxon>
        <taxon>Gammaproteobacteria</taxon>
        <taxon>Woeseiales</taxon>
        <taxon>Woeseiaceae</taxon>
        <taxon>environmental samples</taxon>
    </lineage>
</organism>
<keyword evidence="2 3" id="KW-0663">Pyridoxal phosphate</keyword>
<name>A0A7D9H3W2_9GAMM</name>
<feature type="modified residue" description="N6-(pyridoxal phosphate)lysine" evidence="3">
    <location>
        <position position="204"/>
    </location>
</feature>
<sequence>MNKKSDLAPETKMAQAMHHVDIATGGIAPPIQPSTTYVRDENYQLMVPAHSYSRDENPGYLVAEKMLAELEGATSALLFSSGMAAAMAVIQALQPGDHIVAPKVMYWGLRRWLLTFCRNWGLQLDLFDASDPHALENSVTEGKTKLVWIESPCNPTWDVIDIGAAADIAHGVGARLAIDSTIATPVLTQPIEFGADIVMHSATKYLNGHSDVVAGALVTTQEDEFWARICRNRVDGGAILGPFEAWLLQRGMRTLFLRVRRSSESAMTIAKQFEGHPNLEAVLYPGLTSHPGHEIARKQMQGGYGGMLSLRVTGGEEGALAVVKNCKVFTRATSLGSVESLIEHRYSIEGKSSPIPKDLVRLSIGIESVDDLIADLEQALS</sequence>
<evidence type="ECO:0000256" key="4">
    <source>
        <dbReference type="RuleBase" id="RU362118"/>
    </source>
</evidence>
<dbReference type="Gene3D" id="3.40.640.10">
    <property type="entry name" value="Type I PLP-dependent aspartate aminotransferase-like (Major domain)"/>
    <property type="match status" value="1"/>
</dbReference>
<comment type="similarity">
    <text evidence="4">Belongs to the trans-sulfuration enzymes family.</text>
</comment>
<dbReference type="FunFam" id="3.40.640.10:FF:000046">
    <property type="entry name" value="Cystathionine gamma-lyase"/>
    <property type="match status" value="1"/>
</dbReference>
<dbReference type="EMBL" id="LR633967">
    <property type="protein sequence ID" value="VUX55344.1"/>
    <property type="molecule type" value="Genomic_DNA"/>
</dbReference>
<dbReference type="InterPro" id="IPR015421">
    <property type="entry name" value="PyrdxlP-dep_Trfase_major"/>
</dbReference>